<dbReference type="InterPro" id="IPR029068">
    <property type="entry name" value="Glyas_Bleomycin-R_OHBP_Dase"/>
</dbReference>
<dbReference type="AlphaFoldDB" id="A0A7C4EUV4"/>
<reference evidence="3" key="1">
    <citation type="journal article" date="2020" name="mSystems">
        <title>Genome- and Community-Level Interaction Insights into Carbon Utilization and Element Cycling Functions of Hydrothermarchaeota in Hydrothermal Sediment.</title>
        <authorList>
            <person name="Zhou Z."/>
            <person name="Liu Y."/>
            <person name="Xu W."/>
            <person name="Pan J."/>
            <person name="Luo Z.H."/>
            <person name="Li M."/>
        </authorList>
    </citation>
    <scope>NUCLEOTIDE SEQUENCE [LARGE SCALE GENOMIC DNA]</scope>
    <source>
        <strain evidence="3">SpSt-769</strain>
    </source>
</reference>
<comment type="caution">
    <text evidence="3">The sequence shown here is derived from an EMBL/GenBank/DDBJ whole genome shotgun (WGS) entry which is preliminary data.</text>
</comment>
<feature type="domain" description="VOC" evidence="2">
    <location>
        <begin position="5"/>
        <end position="129"/>
    </location>
</feature>
<organism evidence="3">
    <name type="scientific">Desulfomonile tiedjei</name>
    <dbReference type="NCBI Taxonomy" id="2358"/>
    <lineage>
        <taxon>Bacteria</taxon>
        <taxon>Pseudomonadati</taxon>
        <taxon>Thermodesulfobacteriota</taxon>
        <taxon>Desulfomonilia</taxon>
        <taxon>Desulfomonilales</taxon>
        <taxon>Desulfomonilaceae</taxon>
        <taxon>Desulfomonile</taxon>
    </lineage>
</organism>
<name>A0A7C4EUV4_9BACT</name>
<evidence type="ECO:0000313" key="3">
    <source>
        <dbReference type="EMBL" id="HGH61811.1"/>
    </source>
</evidence>
<dbReference type="GO" id="GO:0046872">
    <property type="term" value="F:metal ion binding"/>
    <property type="evidence" value="ECO:0007669"/>
    <property type="project" value="UniProtKB-KW"/>
</dbReference>
<protein>
    <recommendedName>
        <fullName evidence="2">VOC domain-containing protein</fullName>
    </recommendedName>
</protein>
<dbReference type="InterPro" id="IPR004360">
    <property type="entry name" value="Glyas_Fos-R_dOase_dom"/>
</dbReference>
<dbReference type="Pfam" id="PF00903">
    <property type="entry name" value="Glyoxalase"/>
    <property type="match status" value="1"/>
</dbReference>
<dbReference type="GO" id="GO:0046491">
    <property type="term" value="P:L-methylmalonyl-CoA metabolic process"/>
    <property type="evidence" value="ECO:0007669"/>
    <property type="project" value="TreeGrafter"/>
</dbReference>
<sequence>MMKPAKDSLDLGIIVSNIEASLRFYRDILGLQFVGTVPLWFGIMHRLRFGTSDFKLIEPKIIPPKGAAGLEAQLGYRYVTFVVKDLSQLCADLKRIGVEFALEETEIRPGTRIAMVKDPDDNIVEFVERS</sequence>
<dbReference type="PANTHER" id="PTHR43048">
    <property type="entry name" value="METHYLMALONYL-COA EPIMERASE"/>
    <property type="match status" value="1"/>
</dbReference>
<dbReference type="InterPro" id="IPR051785">
    <property type="entry name" value="MMCE/EMCE_epimerase"/>
</dbReference>
<dbReference type="PANTHER" id="PTHR43048:SF5">
    <property type="entry name" value="BLR5325 PROTEIN"/>
    <property type="match status" value="1"/>
</dbReference>
<evidence type="ECO:0000256" key="1">
    <source>
        <dbReference type="ARBA" id="ARBA00022723"/>
    </source>
</evidence>
<keyword evidence="1" id="KW-0479">Metal-binding</keyword>
<accession>A0A7C4EUV4</accession>
<gene>
    <name evidence="3" type="ORF">ENV54_10995</name>
</gene>
<dbReference type="GO" id="GO:0004493">
    <property type="term" value="F:methylmalonyl-CoA epimerase activity"/>
    <property type="evidence" value="ECO:0007669"/>
    <property type="project" value="TreeGrafter"/>
</dbReference>
<dbReference type="SUPFAM" id="SSF54593">
    <property type="entry name" value="Glyoxalase/Bleomycin resistance protein/Dihydroxybiphenyl dioxygenase"/>
    <property type="match status" value="1"/>
</dbReference>
<dbReference type="EMBL" id="DTGT01000357">
    <property type="protein sequence ID" value="HGH61811.1"/>
    <property type="molecule type" value="Genomic_DNA"/>
</dbReference>
<dbReference type="PROSITE" id="PS51819">
    <property type="entry name" value="VOC"/>
    <property type="match status" value="1"/>
</dbReference>
<dbReference type="Gene3D" id="3.10.180.10">
    <property type="entry name" value="2,3-Dihydroxybiphenyl 1,2-Dioxygenase, domain 1"/>
    <property type="match status" value="1"/>
</dbReference>
<dbReference type="InterPro" id="IPR037523">
    <property type="entry name" value="VOC_core"/>
</dbReference>
<evidence type="ECO:0000259" key="2">
    <source>
        <dbReference type="PROSITE" id="PS51819"/>
    </source>
</evidence>
<proteinExistence type="predicted"/>